<dbReference type="Proteomes" id="UP000054563">
    <property type="component" value="Unassembled WGS sequence"/>
</dbReference>
<evidence type="ECO:0000313" key="2">
    <source>
        <dbReference type="Proteomes" id="UP000054563"/>
    </source>
</evidence>
<gene>
    <name evidence="1" type="ORF">CIHG_08326</name>
</gene>
<dbReference type="EMBL" id="DS017023">
    <property type="protein sequence ID" value="KMU90610.1"/>
    <property type="molecule type" value="Genomic_DNA"/>
</dbReference>
<proteinExistence type="predicted"/>
<dbReference type="AlphaFoldDB" id="A0A0J8RZJ9"/>
<name>A0A0J8RZJ9_COCIT</name>
<accession>A0A0J8RZJ9</accession>
<protein>
    <submittedName>
        <fullName evidence="1">Uncharacterized protein</fullName>
    </submittedName>
</protein>
<sequence length="170" mass="19371">MMFFYHHYAACSKQISTLSKLERHHIKCQVLLDHLQEFQSFQTESATSTNSEIQEHTDNLNTTGISTSEWNFVHDNYSNWLANMGKENIKMNKPEILLLESTTASNLSPQEDLVTSDVNTGNKRECTESTIKRSLNFYILVSPVKLSITSTIHTIIYKTTDQRAGIPVDV</sequence>
<organism evidence="1 2">
    <name type="scientific">Coccidioides immitis H538.4</name>
    <dbReference type="NCBI Taxonomy" id="396776"/>
    <lineage>
        <taxon>Eukaryota</taxon>
        <taxon>Fungi</taxon>
        <taxon>Dikarya</taxon>
        <taxon>Ascomycota</taxon>
        <taxon>Pezizomycotina</taxon>
        <taxon>Eurotiomycetes</taxon>
        <taxon>Eurotiomycetidae</taxon>
        <taxon>Onygenales</taxon>
        <taxon>Onygenaceae</taxon>
        <taxon>Coccidioides</taxon>
    </lineage>
</organism>
<reference evidence="2" key="1">
    <citation type="journal article" date="2010" name="Genome Res.">
        <title>Population genomic sequencing of Coccidioides fungi reveals recent hybridization and transposon control.</title>
        <authorList>
            <person name="Neafsey D.E."/>
            <person name="Barker B.M."/>
            <person name="Sharpton T.J."/>
            <person name="Stajich J.E."/>
            <person name="Park D.J."/>
            <person name="Whiston E."/>
            <person name="Hung C.-Y."/>
            <person name="McMahan C."/>
            <person name="White J."/>
            <person name="Sykes S."/>
            <person name="Heiman D."/>
            <person name="Young S."/>
            <person name="Zeng Q."/>
            <person name="Abouelleil A."/>
            <person name="Aftuck L."/>
            <person name="Bessette D."/>
            <person name="Brown A."/>
            <person name="FitzGerald M."/>
            <person name="Lui A."/>
            <person name="Macdonald J.P."/>
            <person name="Priest M."/>
            <person name="Orbach M.J."/>
            <person name="Galgiani J.N."/>
            <person name="Kirkland T.N."/>
            <person name="Cole G.T."/>
            <person name="Birren B.W."/>
            <person name="Henn M.R."/>
            <person name="Taylor J.W."/>
            <person name="Rounsley S.D."/>
        </authorList>
    </citation>
    <scope>NUCLEOTIDE SEQUENCE [LARGE SCALE GENOMIC DNA]</scope>
    <source>
        <strain evidence="2">H538.4</strain>
    </source>
</reference>
<evidence type="ECO:0000313" key="1">
    <source>
        <dbReference type="EMBL" id="KMU90610.1"/>
    </source>
</evidence>
<dbReference type="VEuPathDB" id="FungiDB:CIHG_08326"/>